<dbReference type="InterPro" id="IPR013587">
    <property type="entry name" value="Nitrate/nitrite_sensing"/>
</dbReference>
<reference evidence="2 3" key="1">
    <citation type="submission" date="2021-03" db="EMBL/GenBank/DDBJ databases">
        <authorList>
            <person name="D'Agostino P."/>
            <person name="Huntemann M."/>
            <person name="Clum A."/>
            <person name="Spunde A."/>
            <person name="Palaniappan K."/>
            <person name="Ritter S."/>
            <person name="Mikhailova N."/>
            <person name="Chen I.-M."/>
            <person name="Stamatis D."/>
            <person name="Reddy T."/>
            <person name="O'Malley R."/>
            <person name="Daum C."/>
            <person name="Shapiro N."/>
            <person name="Ivanova N."/>
            <person name="Kyrpides N."/>
            <person name="Woyke T."/>
        </authorList>
    </citation>
    <scope>NUCLEOTIDE SEQUENCE [LARGE SCALE GENOMIC DNA]</scope>
    <source>
        <strain evidence="2 3">WS4403</strain>
    </source>
</reference>
<comment type="caution">
    <text evidence="2">The sequence shown here is derived from an EMBL/GenBank/DDBJ whole genome shotgun (WGS) entry which is preliminary data.</text>
</comment>
<evidence type="ECO:0000313" key="3">
    <source>
        <dbReference type="Proteomes" id="UP001195624"/>
    </source>
</evidence>
<proteinExistence type="predicted"/>
<dbReference type="Gene3D" id="1.10.10.10">
    <property type="entry name" value="Winged helix-like DNA-binding domain superfamily/Winged helix DNA-binding domain"/>
    <property type="match status" value="1"/>
</dbReference>
<sequence>MTAATPTALNFLLASRQSEIASLRNLLHTGQLIGQLSQLIHVLQRERGASNIWLCSTGKLFGDELPQRERDVSRELASMIQLLPRPQSSPLAGNSRLYARIAAALHGLSELEPLRQQVRDRTLSHALAMARFNQIIRQLLNLVFEAADAASDAQVSRALIAMFSFMQGKELAGQERATGSAGFAAGVFSAEQSKHIVALIEAQDRCFSTFSQFADAQSLQQWREIAEAEPEVERLRRVACMSSHTGEAGVSRWFQLLSKRLDGMKVVEDRLETTLMQCCRDTIRRAEQADEISDLSSHLQAINSEQGYSLYVAGADWNGGHSVALDAEGVAPQLGRAVLTLIQQQSQRLQAQADELASMRASINERKHIDQAKLLLMKHQACSEEQAWQTLRKMAMNQNKRVVDIAIAMLSVASAFSEQEK</sequence>
<reference evidence="3" key="2">
    <citation type="submission" date="2023-07" db="EMBL/GenBank/DDBJ databases">
        <title>Genome mining of underrepresented organisms for secondary metabolites.</title>
        <authorList>
            <person name="D'Agostino P.M."/>
        </authorList>
    </citation>
    <scope>NUCLEOTIDE SEQUENCE [LARGE SCALE GENOMIC DNA]</scope>
    <source>
        <strain evidence="3">WS4403</strain>
    </source>
</reference>
<dbReference type="Pfam" id="PF03861">
    <property type="entry name" value="ANTAR"/>
    <property type="match status" value="1"/>
</dbReference>
<name>A0ABS4PET1_9GAMM</name>
<dbReference type="InterPro" id="IPR011006">
    <property type="entry name" value="CheY-like_superfamily"/>
</dbReference>
<keyword evidence="3" id="KW-1185">Reference proteome</keyword>
<dbReference type="Pfam" id="PF08376">
    <property type="entry name" value="NIT"/>
    <property type="match status" value="1"/>
</dbReference>
<dbReference type="PROSITE" id="PS50921">
    <property type="entry name" value="ANTAR"/>
    <property type="match status" value="1"/>
</dbReference>
<protein>
    <recommendedName>
        <fullName evidence="1">ANTAR domain-containing protein</fullName>
    </recommendedName>
</protein>
<evidence type="ECO:0000259" key="1">
    <source>
        <dbReference type="PROSITE" id="PS50921"/>
    </source>
</evidence>
<feature type="domain" description="ANTAR" evidence="1">
    <location>
        <begin position="349"/>
        <end position="410"/>
    </location>
</feature>
<dbReference type="SMART" id="SM01012">
    <property type="entry name" value="ANTAR"/>
    <property type="match status" value="1"/>
</dbReference>
<dbReference type="RefSeq" id="WP_017802087.1">
    <property type="nucleotide sequence ID" value="NZ_JAGGMQ010000001.1"/>
</dbReference>
<dbReference type="InterPro" id="IPR036388">
    <property type="entry name" value="WH-like_DNA-bd_sf"/>
</dbReference>
<organism evidence="2 3">
    <name type="scientific">Winslowiella toletana</name>
    <dbReference type="NCBI Taxonomy" id="92490"/>
    <lineage>
        <taxon>Bacteria</taxon>
        <taxon>Pseudomonadati</taxon>
        <taxon>Pseudomonadota</taxon>
        <taxon>Gammaproteobacteria</taxon>
        <taxon>Enterobacterales</taxon>
        <taxon>Erwiniaceae</taxon>
        <taxon>Winslowiella</taxon>
    </lineage>
</organism>
<accession>A0ABS4PET1</accession>
<gene>
    <name evidence="2" type="ORF">J2125_004336</name>
</gene>
<dbReference type="InterPro" id="IPR005561">
    <property type="entry name" value="ANTAR"/>
</dbReference>
<dbReference type="SUPFAM" id="SSF52172">
    <property type="entry name" value="CheY-like"/>
    <property type="match status" value="1"/>
</dbReference>
<dbReference type="EMBL" id="JAGGMQ010000001">
    <property type="protein sequence ID" value="MBP2171144.1"/>
    <property type="molecule type" value="Genomic_DNA"/>
</dbReference>
<dbReference type="Proteomes" id="UP001195624">
    <property type="component" value="Unassembled WGS sequence"/>
</dbReference>
<evidence type="ECO:0000313" key="2">
    <source>
        <dbReference type="EMBL" id="MBP2171144.1"/>
    </source>
</evidence>